<sequence>MKNKLTKRLIKIDLAVYILASIGLLYLGIFMITTETEISRAKNMAMGMQILGVFVLLIGITTGVLTFIKIRDTKF</sequence>
<dbReference type="AlphaFoldDB" id="A0A5J4FXR6"/>
<keyword evidence="1" id="KW-0472">Membrane</keyword>
<dbReference type="EMBL" id="BKCF01000002">
    <property type="protein sequence ID" value="GEQ85972.1"/>
    <property type="molecule type" value="Genomic_DNA"/>
</dbReference>
<dbReference type="RefSeq" id="WP_151893911.1">
    <property type="nucleotide sequence ID" value="NZ_BKCF01000002.1"/>
</dbReference>
<dbReference type="Proteomes" id="UP000326994">
    <property type="component" value="Unassembled WGS sequence"/>
</dbReference>
<keyword evidence="1" id="KW-0812">Transmembrane</keyword>
<comment type="caution">
    <text evidence="2">The sequence shown here is derived from an EMBL/GenBank/DDBJ whole genome shotgun (WGS) entry which is preliminary data.</text>
</comment>
<reference evidence="2 3" key="1">
    <citation type="submission" date="2019-08" db="EMBL/GenBank/DDBJ databases">
        <title>Ulvibacter marinistellae sp. nov., isolated from a starfish, Patiria pectinifera.</title>
        <authorList>
            <person name="Kawano K."/>
            <person name="Ushijima N."/>
            <person name="Kihara M."/>
            <person name="Itoh H."/>
        </authorList>
    </citation>
    <scope>NUCLEOTIDE SEQUENCE [LARGE SCALE GENOMIC DNA]</scope>
    <source>
        <strain evidence="2 3">KK4</strain>
    </source>
</reference>
<evidence type="ECO:0000313" key="3">
    <source>
        <dbReference type="Proteomes" id="UP000326994"/>
    </source>
</evidence>
<keyword evidence="1" id="KW-1133">Transmembrane helix</keyword>
<protein>
    <submittedName>
        <fullName evidence="2">Uncharacterized protein</fullName>
    </submittedName>
</protein>
<name>A0A5J4FXR6_9FLAO</name>
<evidence type="ECO:0000313" key="2">
    <source>
        <dbReference type="EMBL" id="GEQ85972.1"/>
    </source>
</evidence>
<proteinExistence type="predicted"/>
<feature type="transmembrane region" description="Helical" evidence="1">
    <location>
        <begin position="44"/>
        <end position="68"/>
    </location>
</feature>
<organism evidence="2 3">
    <name type="scientific">Patiriisocius marinistellae</name>
    <dbReference type="NCBI Taxonomy" id="2494560"/>
    <lineage>
        <taxon>Bacteria</taxon>
        <taxon>Pseudomonadati</taxon>
        <taxon>Bacteroidota</taxon>
        <taxon>Flavobacteriia</taxon>
        <taxon>Flavobacteriales</taxon>
        <taxon>Flavobacteriaceae</taxon>
        <taxon>Patiriisocius</taxon>
    </lineage>
</organism>
<accession>A0A5J4FXR6</accession>
<evidence type="ECO:0000256" key="1">
    <source>
        <dbReference type="SAM" id="Phobius"/>
    </source>
</evidence>
<gene>
    <name evidence="2" type="ORF">ULMS_14800</name>
</gene>
<keyword evidence="3" id="KW-1185">Reference proteome</keyword>
<feature type="transmembrane region" description="Helical" evidence="1">
    <location>
        <begin position="12"/>
        <end position="32"/>
    </location>
</feature>